<dbReference type="EMBL" id="REGN01012266">
    <property type="protein sequence ID" value="RMZ96367.1"/>
    <property type="molecule type" value="Genomic_DNA"/>
</dbReference>
<keyword evidence="3" id="KW-1185">Reference proteome</keyword>
<gene>
    <name evidence="2" type="ORF">BpHYR1_015776</name>
</gene>
<organism evidence="2 3">
    <name type="scientific">Brachionus plicatilis</name>
    <name type="common">Marine rotifer</name>
    <name type="synonym">Brachionus muelleri</name>
    <dbReference type="NCBI Taxonomy" id="10195"/>
    <lineage>
        <taxon>Eukaryota</taxon>
        <taxon>Metazoa</taxon>
        <taxon>Spiralia</taxon>
        <taxon>Gnathifera</taxon>
        <taxon>Rotifera</taxon>
        <taxon>Eurotatoria</taxon>
        <taxon>Monogononta</taxon>
        <taxon>Pseudotrocha</taxon>
        <taxon>Ploima</taxon>
        <taxon>Brachionidae</taxon>
        <taxon>Brachionus</taxon>
    </lineage>
</organism>
<dbReference type="AlphaFoldDB" id="A0A3M7PCD6"/>
<evidence type="ECO:0000256" key="1">
    <source>
        <dbReference type="SAM" id="MobiDB-lite"/>
    </source>
</evidence>
<evidence type="ECO:0000313" key="2">
    <source>
        <dbReference type="EMBL" id="RMZ96367.1"/>
    </source>
</evidence>
<protein>
    <submittedName>
        <fullName evidence="2">Uncharacterized protein</fullName>
    </submittedName>
</protein>
<feature type="region of interest" description="Disordered" evidence="1">
    <location>
        <begin position="37"/>
        <end position="67"/>
    </location>
</feature>
<reference evidence="2 3" key="1">
    <citation type="journal article" date="2018" name="Sci. Rep.">
        <title>Genomic signatures of local adaptation to the degree of environmental predictability in rotifers.</title>
        <authorList>
            <person name="Franch-Gras L."/>
            <person name="Hahn C."/>
            <person name="Garcia-Roger E.M."/>
            <person name="Carmona M.J."/>
            <person name="Serra M."/>
            <person name="Gomez A."/>
        </authorList>
    </citation>
    <scope>NUCLEOTIDE SEQUENCE [LARGE SCALE GENOMIC DNA]</scope>
    <source>
        <strain evidence="2">HYR1</strain>
    </source>
</reference>
<dbReference type="Proteomes" id="UP000276133">
    <property type="component" value="Unassembled WGS sequence"/>
</dbReference>
<evidence type="ECO:0000313" key="3">
    <source>
        <dbReference type="Proteomes" id="UP000276133"/>
    </source>
</evidence>
<proteinExistence type="predicted"/>
<sequence>MSIEIRLTITVIVTCHKTGIRVSDLCERCEYVDGGITQTESTPKTTSRQESAQTSTSKRQGRTPTQIQATQSTQFNRYFVESLKIVKLTKGQIMEYKITGNN</sequence>
<comment type="caution">
    <text evidence="2">The sequence shown here is derived from an EMBL/GenBank/DDBJ whole genome shotgun (WGS) entry which is preliminary data.</text>
</comment>
<accession>A0A3M7PCD6</accession>
<name>A0A3M7PCD6_BRAPC</name>